<dbReference type="RefSeq" id="WP_184447917.1">
    <property type="nucleotide sequence ID" value="NZ_CP126170.1"/>
</dbReference>
<accession>A0ABZ0JUL3</accession>
<gene>
    <name evidence="1" type="ORF">QN243_10300</name>
</gene>
<sequence>MAALSGVSALLGVALGHIFAAKRARQDELAAMRMAAYVDFLKSTSLLFTARRAGRIKDEVEELAHLNDAKARILLTADLPVAQSLQKFWLQGGTLEQEQEILAFRTLCDDMRESLGKERLSIKMDLAGVLFKLEPSTYSYKASG</sequence>
<organism evidence="1 2">
    <name type="scientific">Xanthomonas rydalmerensis</name>
    <dbReference type="NCBI Taxonomy" id="3046274"/>
    <lineage>
        <taxon>Bacteria</taxon>
        <taxon>Pseudomonadati</taxon>
        <taxon>Pseudomonadota</taxon>
        <taxon>Gammaproteobacteria</taxon>
        <taxon>Lysobacterales</taxon>
        <taxon>Lysobacteraceae</taxon>
        <taxon>Xanthomonas</taxon>
    </lineage>
</organism>
<reference evidence="1 2" key="1">
    <citation type="submission" date="2023-05" db="EMBL/GenBank/DDBJ databases">
        <title>Xanthomonas rydalmerenesis sp. nov., a novel Xanthomonas species isolated from Fragaria x ananassa.</title>
        <authorList>
            <person name="McKnight D.J.E."/>
            <person name="Wong-Bajracharya J."/>
            <person name="Okoh E.B."/>
            <person name="Snijders F."/>
            <person name="Lidbetter F."/>
            <person name="Webster J."/>
            <person name="Djordjevic S.P."/>
            <person name="Bogema D.R."/>
            <person name="Chapman T.A."/>
        </authorList>
    </citation>
    <scope>NUCLEOTIDE SEQUENCE [LARGE SCALE GENOMIC DNA]</scope>
    <source>
        <strain evidence="1 2">DAR34883</strain>
    </source>
</reference>
<keyword evidence="2" id="KW-1185">Reference proteome</keyword>
<proteinExistence type="predicted"/>
<protein>
    <submittedName>
        <fullName evidence="1">Uncharacterized protein</fullName>
    </submittedName>
</protein>
<dbReference type="EMBL" id="CP126172">
    <property type="protein sequence ID" value="WOS42787.1"/>
    <property type="molecule type" value="Genomic_DNA"/>
</dbReference>
<evidence type="ECO:0000313" key="2">
    <source>
        <dbReference type="Proteomes" id="UP001302020"/>
    </source>
</evidence>
<name>A0ABZ0JUL3_9XANT</name>
<dbReference type="Proteomes" id="UP001302020">
    <property type="component" value="Chromosome"/>
</dbReference>
<evidence type="ECO:0000313" key="1">
    <source>
        <dbReference type="EMBL" id="WOS42787.1"/>
    </source>
</evidence>